<feature type="transmembrane region" description="Helical" evidence="6">
    <location>
        <begin position="48"/>
        <end position="67"/>
    </location>
</feature>
<keyword evidence="10" id="KW-1185">Reference proteome</keyword>
<evidence type="ECO:0000259" key="7">
    <source>
        <dbReference type="Pfam" id="PF09335"/>
    </source>
</evidence>
<dbReference type="InterPro" id="IPR032816">
    <property type="entry name" value="VTT_dom"/>
</dbReference>
<dbReference type="OrthoDB" id="948134at2"/>
<comment type="caution">
    <text evidence="9">The sequence shown here is derived from an EMBL/GenBank/DDBJ whole genome shotgun (WGS) entry which is preliminary data.</text>
</comment>
<keyword evidence="5 6" id="KW-0472">Membrane</keyword>
<evidence type="ECO:0000313" key="9">
    <source>
        <dbReference type="EMBL" id="PHP26902.1"/>
    </source>
</evidence>
<protein>
    <submittedName>
        <fullName evidence="9">Uncharacterized protein</fullName>
    </submittedName>
</protein>
<sequence>MAQMGSWGEPALFLATIINQLPIVSVFVPTEPVYVYLGTQLPQGGWTSLLICMLGAWIGAQGSFWLGRTAGARVLARMNAAPAAMARARRLFERRGAPFVVLAQLIWPIATLSQVLAGAWGMRPATYLAVSALGAPLAVLQYAAIGYVSASGLAALGLAPDEPLLVLLGPYRLLIGLALLLLIGWALILRRAKHALPLRIAYAALLALAMFGAVNLGTLTGRTDAAGRLAPLPLDLACRALDETLIARAGETPLHAAQPVNLALVGFDAPASLLEGLGWLRNRTYAGGDLEPTDILRLTYEGLPPASSVLLEGIATDLAWQKERGVVPRMQLRLWPVAVPTGVPPIYLASVGRIDAVTLRLGGRLPLPVLAYDLFPFTDSARNREAEAITRAIPGADWRLLGPSALPGEESQFESDGRIAVLRAPGAPALPEICGGAASARASATTRG</sequence>
<comment type="subcellular location">
    <subcellularLocation>
        <location evidence="1">Cell membrane</location>
        <topology evidence="1">Multi-pass membrane protein</topology>
    </subcellularLocation>
</comment>
<dbReference type="Pfam" id="PF09335">
    <property type="entry name" value="VTT_dom"/>
    <property type="match status" value="1"/>
</dbReference>
<dbReference type="EMBL" id="NQWH01000023">
    <property type="protein sequence ID" value="PHP26902.1"/>
    <property type="molecule type" value="Genomic_DNA"/>
</dbReference>
<feature type="transmembrane region" description="Helical" evidence="6">
    <location>
        <begin position="99"/>
        <end position="120"/>
    </location>
</feature>
<feature type="transmembrane region" description="Helical" evidence="6">
    <location>
        <begin position="171"/>
        <end position="188"/>
    </location>
</feature>
<feature type="domain" description="LssY-like C-terminal" evidence="8">
    <location>
        <begin position="255"/>
        <end position="415"/>
    </location>
</feature>
<keyword evidence="2" id="KW-1003">Cell membrane</keyword>
<keyword evidence="3 6" id="KW-0812">Transmembrane</keyword>
<dbReference type="Pfam" id="PF14067">
    <property type="entry name" value="LssY_C"/>
    <property type="match status" value="1"/>
</dbReference>
<proteinExistence type="predicted"/>
<evidence type="ECO:0000256" key="5">
    <source>
        <dbReference type="ARBA" id="ARBA00023136"/>
    </source>
</evidence>
<evidence type="ECO:0000256" key="1">
    <source>
        <dbReference type="ARBA" id="ARBA00004651"/>
    </source>
</evidence>
<dbReference type="Proteomes" id="UP000221860">
    <property type="component" value="Unassembled WGS sequence"/>
</dbReference>
<evidence type="ECO:0000256" key="3">
    <source>
        <dbReference type="ARBA" id="ARBA00022692"/>
    </source>
</evidence>
<keyword evidence="4 6" id="KW-1133">Transmembrane helix</keyword>
<dbReference type="InterPro" id="IPR025902">
    <property type="entry name" value="LssY-like-C_dom"/>
</dbReference>
<gene>
    <name evidence="9" type="ORF">CJ301_13745</name>
</gene>
<feature type="transmembrane region" description="Helical" evidence="6">
    <location>
        <begin position="12"/>
        <end position="28"/>
    </location>
</feature>
<feature type="transmembrane region" description="Helical" evidence="6">
    <location>
        <begin position="200"/>
        <end position="219"/>
    </location>
</feature>
<evidence type="ECO:0000313" key="10">
    <source>
        <dbReference type="Proteomes" id="UP000221860"/>
    </source>
</evidence>
<dbReference type="PANTHER" id="PTHR42709:SF6">
    <property type="entry name" value="UNDECAPRENYL PHOSPHATE TRANSPORTER A"/>
    <property type="match status" value="1"/>
</dbReference>
<name>A0A2G1MDZ6_9RHOB</name>
<evidence type="ECO:0000256" key="6">
    <source>
        <dbReference type="SAM" id="Phobius"/>
    </source>
</evidence>
<evidence type="ECO:0000259" key="8">
    <source>
        <dbReference type="Pfam" id="PF14067"/>
    </source>
</evidence>
<accession>A0A2G1MDZ6</accession>
<feature type="domain" description="VTT" evidence="7">
    <location>
        <begin position="28"/>
        <end position="147"/>
    </location>
</feature>
<evidence type="ECO:0000256" key="4">
    <source>
        <dbReference type="ARBA" id="ARBA00022989"/>
    </source>
</evidence>
<dbReference type="PANTHER" id="PTHR42709">
    <property type="entry name" value="ALKALINE PHOSPHATASE LIKE PROTEIN"/>
    <property type="match status" value="1"/>
</dbReference>
<dbReference type="InterPro" id="IPR051311">
    <property type="entry name" value="DedA_domain"/>
</dbReference>
<dbReference type="GO" id="GO:0005886">
    <property type="term" value="C:plasma membrane"/>
    <property type="evidence" value="ECO:0007669"/>
    <property type="project" value="UniProtKB-SubCell"/>
</dbReference>
<organism evidence="9 10">
    <name type="scientific">Limimaricola cinnabarinus</name>
    <dbReference type="NCBI Taxonomy" id="1125964"/>
    <lineage>
        <taxon>Bacteria</taxon>
        <taxon>Pseudomonadati</taxon>
        <taxon>Pseudomonadota</taxon>
        <taxon>Alphaproteobacteria</taxon>
        <taxon>Rhodobacterales</taxon>
        <taxon>Paracoccaceae</taxon>
        <taxon>Limimaricola</taxon>
    </lineage>
</organism>
<evidence type="ECO:0000256" key="2">
    <source>
        <dbReference type="ARBA" id="ARBA00022475"/>
    </source>
</evidence>
<feature type="transmembrane region" description="Helical" evidence="6">
    <location>
        <begin position="140"/>
        <end position="159"/>
    </location>
</feature>
<reference evidence="9 10" key="1">
    <citation type="submission" date="2017-08" db="EMBL/GenBank/DDBJ databases">
        <title>Draft Genome Sequence of Loktanella cinnabarina Strain XM1, Isolated from Coastal Surface Water.</title>
        <authorList>
            <person name="Ma R."/>
            <person name="Wang J."/>
            <person name="Wang Q."/>
            <person name="Ma Z."/>
            <person name="Li J."/>
            <person name="Chen L."/>
        </authorList>
    </citation>
    <scope>NUCLEOTIDE SEQUENCE [LARGE SCALE GENOMIC DNA]</scope>
    <source>
        <strain evidence="9 10">XM1</strain>
    </source>
</reference>
<dbReference type="RefSeq" id="WP_099277962.1">
    <property type="nucleotide sequence ID" value="NZ_KZ304966.1"/>
</dbReference>
<dbReference type="AlphaFoldDB" id="A0A2G1MDZ6"/>